<name>A0A914RKQ2_PAREQ</name>
<dbReference type="WBParaSite" id="PEQ_0000703201-mRNA-1">
    <property type="protein sequence ID" value="PEQ_0000703201-mRNA-1"/>
    <property type="gene ID" value="PEQ_0000703201"/>
</dbReference>
<organism evidence="1 2">
    <name type="scientific">Parascaris equorum</name>
    <name type="common">Equine roundworm</name>
    <dbReference type="NCBI Taxonomy" id="6256"/>
    <lineage>
        <taxon>Eukaryota</taxon>
        <taxon>Metazoa</taxon>
        <taxon>Ecdysozoa</taxon>
        <taxon>Nematoda</taxon>
        <taxon>Chromadorea</taxon>
        <taxon>Rhabditida</taxon>
        <taxon>Spirurina</taxon>
        <taxon>Ascaridomorpha</taxon>
        <taxon>Ascaridoidea</taxon>
        <taxon>Ascarididae</taxon>
        <taxon>Parascaris</taxon>
    </lineage>
</organism>
<dbReference type="AlphaFoldDB" id="A0A914RKQ2"/>
<evidence type="ECO:0000313" key="2">
    <source>
        <dbReference type="WBParaSite" id="PEQ_0000703201-mRNA-1"/>
    </source>
</evidence>
<proteinExistence type="predicted"/>
<reference evidence="2" key="1">
    <citation type="submission" date="2022-11" db="UniProtKB">
        <authorList>
            <consortium name="WormBaseParasite"/>
        </authorList>
    </citation>
    <scope>IDENTIFICATION</scope>
</reference>
<sequence length="79" mass="9105">MHVDLILSIQNPPSTIVPNVLSICCSCFDVNGRVSCLIISTYEKMPLTHRFFLLFLKNIKQTLHRIISSITIRHRLLLK</sequence>
<protein>
    <submittedName>
        <fullName evidence="2">Ovule protein</fullName>
    </submittedName>
</protein>
<keyword evidence="1" id="KW-1185">Reference proteome</keyword>
<evidence type="ECO:0000313" key="1">
    <source>
        <dbReference type="Proteomes" id="UP000887564"/>
    </source>
</evidence>
<dbReference type="Proteomes" id="UP000887564">
    <property type="component" value="Unplaced"/>
</dbReference>
<accession>A0A914RKQ2</accession>